<sequence length="73" mass="8189">MDMHDPATYTMSCGQSTYLIIQPIRQIDLIIQPISWAVVLQSAPSVDRSALGSIHPLSLGWARPLGWLKKERE</sequence>
<dbReference type="EMBL" id="LKAM01000007">
    <property type="protein sequence ID" value="KUM47612.1"/>
    <property type="molecule type" value="Genomic_DNA"/>
</dbReference>
<dbReference type="AlphaFoldDB" id="A0A101LYG8"/>
<keyword evidence="1" id="KW-0496">Mitochondrion</keyword>
<comment type="caution">
    <text evidence="1">The sequence shown here is derived from an EMBL/GenBank/DDBJ whole genome shotgun (WGS) entry which is preliminary data.</text>
</comment>
<proteinExistence type="predicted"/>
<organism evidence="1">
    <name type="scientific">Picea glauca</name>
    <name type="common">White spruce</name>
    <name type="synonym">Pinus glauca</name>
    <dbReference type="NCBI Taxonomy" id="3330"/>
    <lineage>
        <taxon>Eukaryota</taxon>
        <taxon>Viridiplantae</taxon>
        <taxon>Streptophyta</taxon>
        <taxon>Embryophyta</taxon>
        <taxon>Tracheophyta</taxon>
        <taxon>Spermatophyta</taxon>
        <taxon>Pinopsida</taxon>
        <taxon>Pinidae</taxon>
        <taxon>Conifers I</taxon>
        <taxon>Pinales</taxon>
        <taxon>Pinaceae</taxon>
        <taxon>Picea</taxon>
    </lineage>
</organism>
<name>A0A101LYG8_PICGL</name>
<geneLocation type="mitochondrion" evidence="1"/>
<accession>A0A101LYG8</accession>
<evidence type="ECO:0000313" key="1">
    <source>
        <dbReference type="EMBL" id="KUM47612.1"/>
    </source>
</evidence>
<protein>
    <submittedName>
        <fullName evidence="1">Uncharacterized protein</fullName>
    </submittedName>
</protein>
<reference evidence="1" key="1">
    <citation type="journal article" date="2015" name="Genome Biol. Evol.">
        <title>Organellar Genomes of White Spruce (Picea glauca): Assembly and Annotation.</title>
        <authorList>
            <person name="Jackman S.D."/>
            <person name="Warren R.L."/>
            <person name="Gibb E.A."/>
            <person name="Vandervalk B.P."/>
            <person name="Mohamadi H."/>
            <person name="Chu J."/>
            <person name="Raymond A."/>
            <person name="Pleasance S."/>
            <person name="Coope R."/>
            <person name="Wildung M.R."/>
            <person name="Ritland C.E."/>
            <person name="Bousquet J."/>
            <person name="Jones S.J."/>
            <person name="Bohlmann J."/>
            <person name="Birol I."/>
        </authorList>
    </citation>
    <scope>NUCLEOTIDE SEQUENCE [LARGE SCALE GENOMIC DNA]</scope>
    <source>
        <tissue evidence="1">Flushing bud</tissue>
    </source>
</reference>
<gene>
    <name evidence="1" type="ORF">ABT39_MTgene5798</name>
</gene>